<evidence type="ECO:0000313" key="1">
    <source>
        <dbReference type="EMBL" id="GIY95657.1"/>
    </source>
</evidence>
<accession>A0AAV4XLW4</accession>
<dbReference type="EMBL" id="BPLR01000559">
    <property type="protein sequence ID" value="GIY95657.1"/>
    <property type="molecule type" value="Genomic_DNA"/>
</dbReference>
<keyword evidence="2" id="KW-1185">Reference proteome</keyword>
<sequence>MFERGTFVDQFLLAEASARNGPGKSPKSVGVENNRLWKNLLPLPCYLRKASTSRRWIINYGANQSPSGELRRKKLAPGHSLIMPAEKRHLHGADGANHLTMRHHTSKISEVLFCLELNCMARLWVVI</sequence>
<protein>
    <submittedName>
        <fullName evidence="1">Uncharacterized protein</fullName>
    </submittedName>
</protein>
<evidence type="ECO:0000313" key="2">
    <source>
        <dbReference type="Proteomes" id="UP001054945"/>
    </source>
</evidence>
<reference evidence="1 2" key="1">
    <citation type="submission" date="2021-06" db="EMBL/GenBank/DDBJ databases">
        <title>Caerostris extrusa draft genome.</title>
        <authorList>
            <person name="Kono N."/>
            <person name="Arakawa K."/>
        </authorList>
    </citation>
    <scope>NUCLEOTIDE SEQUENCE [LARGE SCALE GENOMIC DNA]</scope>
</reference>
<comment type="caution">
    <text evidence="1">The sequence shown here is derived from an EMBL/GenBank/DDBJ whole genome shotgun (WGS) entry which is preliminary data.</text>
</comment>
<proteinExistence type="predicted"/>
<dbReference type="AlphaFoldDB" id="A0AAV4XLW4"/>
<organism evidence="1 2">
    <name type="scientific">Caerostris extrusa</name>
    <name type="common">Bark spider</name>
    <name type="synonym">Caerostris bankana</name>
    <dbReference type="NCBI Taxonomy" id="172846"/>
    <lineage>
        <taxon>Eukaryota</taxon>
        <taxon>Metazoa</taxon>
        <taxon>Ecdysozoa</taxon>
        <taxon>Arthropoda</taxon>
        <taxon>Chelicerata</taxon>
        <taxon>Arachnida</taxon>
        <taxon>Araneae</taxon>
        <taxon>Araneomorphae</taxon>
        <taxon>Entelegynae</taxon>
        <taxon>Araneoidea</taxon>
        <taxon>Araneidae</taxon>
        <taxon>Caerostris</taxon>
    </lineage>
</organism>
<name>A0AAV4XLW4_CAEEX</name>
<dbReference type="Proteomes" id="UP001054945">
    <property type="component" value="Unassembled WGS sequence"/>
</dbReference>
<gene>
    <name evidence="1" type="ORF">CEXT_284201</name>
</gene>